<evidence type="ECO:0000256" key="3">
    <source>
        <dbReference type="ARBA" id="ARBA00022475"/>
    </source>
</evidence>
<dbReference type="GO" id="GO:0005886">
    <property type="term" value="C:plasma membrane"/>
    <property type="evidence" value="ECO:0007669"/>
    <property type="project" value="UniProtKB-SubCell"/>
</dbReference>
<keyword evidence="16" id="KW-1185">Reference proteome</keyword>
<feature type="domain" description="Ionotropic glutamate receptor L-glutamate and glycine-binding" evidence="14">
    <location>
        <begin position="33"/>
        <end position="98"/>
    </location>
</feature>
<evidence type="ECO:0000256" key="13">
    <source>
        <dbReference type="SAM" id="Phobius"/>
    </source>
</evidence>
<keyword evidence="11" id="KW-1071">Ligand-gated ion channel</keyword>
<dbReference type="InterPro" id="IPR052192">
    <property type="entry name" value="Insect_Ionotropic_Sensory_Rcpt"/>
</dbReference>
<keyword evidence="7" id="KW-0406">Ion transport</keyword>
<proteinExistence type="predicted"/>
<reference evidence="15 16" key="1">
    <citation type="journal article" date="2018" name="Nat. Ecol. Evol.">
        <title>Genomic signatures of mitonuclear coevolution across populations of Tigriopus californicus.</title>
        <authorList>
            <person name="Barreto F.S."/>
            <person name="Watson E.T."/>
            <person name="Lima T.G."/>
            <person name="Willett C.S."/>
            <person name="Edmands S."/>
            <person name="Li W."/>
            <person name="Burton R.S."/>
        </authorList>
    </citation>
    <scope>NUCLEOTIDE SEQUENCE [LARGE SCALE GENOMIC DNA]</scope>
    <source>
        <strain evidence="15 16">San Diego</strain>
    </source>
</reference>
<keyword evidence="4 13" id="KW-0812">Transmembrane</keyword>
<evidence type="ECO:0000256" key="10">
    <source>
        <dbReference type="ARBA" id="ARBA00023180"/>
    </source>
</evidence>
<keyword evidence="5 13" id="KW-1133">Transmembrane helix</keyword>
<dbReference type="PANTHER" id="PTHR42643:SF30">
    <property type="entry name" value="IONOTROPIC RECEPTOR 40A-RELATED"/>
    <property type="match status" value="1"/>
</dbReference>
<sequence>YAILERAWNKGLILKPPLVKDRRVCNLGAGLEQRTHIEDSSGQRQTRENGSFGGISLDVIHNFQQTMNFTYELVESPDGTYGTRQNQSWTGFVGQLINGSADVCIATLTITHSRRKVIDFSIPIMWTDLSVFIANPYDKVNFLTYFAPLTLANWIALLILLVLATLVLDWTDQQSLATEEKMEFGRFKAL</sequence>
<evidence type="ECO:0000256" key="2">
    <source>
        <dbReference type="ARBA" id="ARBA00022448"/>
    </source>
</evidence>
<evidence type="ECO:0000256" key="5">
    <source>
        <dbReference type="ARBA" id="ARBA00022989"/>
    </source>
</evidence>
<evidence type="ECO:0000256" key="12">
    <source>
        <dbReference type="ARBA" id="ARBA00023303"/>
    </source>
</evidence>
<evidence type="ECO:0000256" key="6">
    <source>
        <dbReference type="ARBA" id="ARBA00023054"/>
    </source>
</evidence>
<name>A0A553PMJ1_TIGCA</name>
<keyword evidence="6" id="KW-0175">Coiled coil</keyword>
<dbReference type="Proteomes" id="UP000318571">
    <property type="component" value="Chromosome 11"/>
</dbReference>
<feature type="transmembrane region" description="Helical" evidence="13">
    <location>
        <begin position="143"/>
        <end position="168"/>
    </location>
</feature>
<dbReference type="Pfam" id="PF10613">
    <property type="entry name" value="Lig_chan-Glu_bd"/>
    <property type="match status" value="1"/>
</dbReference>
<dbReference type="STRING" id="6832.A0A553PMJ1"/>
<evidence type="ECO:0000256" key="4">
    <source>
        <dbReference type="ARBA" id="ARBA00022692"/>
    </source>
</evidence>
<dbReference type="SMART" id="SM00918">
    <property type="entry name" value="Lig_chan-Glu_bd"/>
    <property type="match status" value="1"/>
</dbReference>
<dbReference type="GO" id="GO:0015276">
    <property type="term" value="F:ligand-gated monoatomic ion channel activity"/>
    <property type="evidence" value="ECO:0007669"/>
    <property type="project" value="InterPro"/>
</dbReference>
<evidence type="ECO:0000313" key="16">
    <source>
        <dbReference type="Proteomes" id="UP000318571"/>
    </source>
</evidence>
<dbReference type="SUPFAM" id="SSF53850">
    <property type="entry name" value="Periplasmic binding protein-like II"/>
    <property type="match status" value="1"/>
</dbReference>
<comment type="caution">
    <text evidence="15">The sequence shown here is derived from an EMBL/GenBank/DDBJ whole genome shotgun (WGS) entry which is preliminary data.</text>
</comment>
<keyword evidence="10" id="KW-0325">Glycoprotein</keyword>
<dbReference type="PANTHER" id="PTHR42643">
    <property type="entry name" value="IONOTROPIC RECEPTOR 20A-RELATED"/>
    <property type="match status" value="1"/>
</dbReference>
<keyword evidence="2" id="KW-0813">Transport</keyword>
<dbReference type="InterPro" id="IPR019594">
    <property type="entry name" value="Glu/Gly-bd"/>
</dbReference>
<evidence type="ECO:0000256" key="7">
    <source>
        <dbReference type="ARBA" id="ARBA00023065"/>
    </source>
</evidence>
<organism evidence="15 16">
    <name type="scientific">Tigriopus californicus</name>
    <name type="common">Marine copepod</name>
    <dbReference type="NCBI Taxonomy" id="6832"/>
    <lineage>
        <taxon>Eukaryota</taxon>
        <taxon>Metazoa</taxon>
        <taxon>Ecdysozoa</taxon>
        <taxon>Arthropoda</taxon>
        <taxon>Crustacea</taxon>
        <taxon>Multicrustacea</taxon>
        <taxon>Hexanauplia</taxon>
        <taxon>Copepoda</taxon>
        <taxon>Harpacticoida</taxon>
        <taxon>Harpacticidae</taxon>
        <taxon>Tigriopus</taxon>
    </lineage>
</organism>
<dbReference type="Gene3D" id="3.40.190.10">
    <property type="entry name" value="Periplasmic binding protein-like II"/>
    <property type="match status" value="1"/>
</dbReference>
<dbReference type="EMBL" id="VCGU01000003">
    <property type="protein sequence ID" value="TRY78880.1"/>
    <property type="molecule type" value="Genomic_DNA"/>
</dbReference>
<evidence type="ECO:0000313" key="15">
    <source>
        <dbReference type="EMBL" id="TRY78880.1"/>
    </source>
</evidence>
<evidence type="ECO:0000259" key="14">
    <source>
        <dbReference type="SMART" id="SM00918"/>
    </source>
</evidence>
<dbReference type="OMA" id="RTHIEDS"/>
<keyword evidence="9" id="KW-0675">Receptor</keyword>
<accession>A0A553PMJ1</accession>
<keyword evidence="3" id="KW-1003">Cell membrane</keyword>
<protein>
    <recommendedName>
        <fullName evidence="14">Ionotropic glutamate receptor L-glutamate and glycine-binding domain-containing protein</fullName>
    </recommendedName>
</protein>
<evidence type="ECO:0000256" key="8">
    <source>
        <dbReference type="ARBA" id="ARBA00023136"/>
    </source>
</evidence>
<keyword evidence="12" id="KW-0407">Ion channel</keyword>
<dbReference type="GO" id="GO:0043226">
    <property type="term" value="C:organelle"/>
    <property type="evidence" value="ECO:0007669"/>
    <property type="project" value="UniProtKB-ARBA"/>
</dbReference>
<dbReference type="AlphaFoldDB" id="A0A553PMJ1"/>
<evidence type="ECO:0000256" key="9">
    <source>
        <dbReference type="ARBA" id="ARBA00023170"/>
    </source>
</evidence>
<keyword evidence="8 13" id="KW-0472">Membrane</keyword>
<evidence type="ECO:0000256" key="1">
    <source>
        <dbReference type="ARBA" id="ARBA00004651"/>
    </source>
</evidence>
<evidence type="ECO:0000256" key="11">
    <source>
        <dbReference type="ARBA" id="ARBA00023286"/>
    </source>
</evidence>
<gene>
    <name evidence="15" type="ORF">TCAL_12653</name>
</gene>
<feature type="non-terminal residue" evidence="15">
    <location>
        <position position="1"/>
    </location>
</feature>
<dbReference type="FunFam" id="3.40.190.10:FF:000078">
    <property type="entry name" value="glutamate receptor ionotropic, NMDA 3B"/>
    <property type="match status" value="1"/>
</dbReference>
<comment type="subcellular location">
    <subcellularLocation>
        <location evidence="1">Cell membrane</location>
        <topology evidence="1">Multi-pass membrane protein</topology>
    </subcellularLocation>
</comment>